<organism evidence="1 2">
    <name type="scientific">Olea europaea subsp. europaea</name>
    <dbReference type="NCBI Taxonomy" id="158383"/>
    <lineage>
        <taxon>Eukaryota</taxon>
        <taxon>Viridiplantae</taxon>
        <taxon>Streptophyta</taxon>
        <taxon>Embryophyta</taxon>
        <taxon>Tracheophyta</taxon>
        <taxon>Spermatophyta</taxon>
        <taxon>Magnoliopsida</taxon>
        <taxon>eudicotyledons</taxon>
        <taxon>Gunneridae</taxon>
        <taxon>Pentapetalae</taxon>
        <taxon>asterids</taxon>
        <taxon>lamiids</taxon>
        <taxon>Lamiales</taxon>
        <taxon>Oleaceae</taxon>
        <taxon>Oleeae</taxon>
        <taxon>Olea</taxon>
    </lineage>
</organism>
<keyword evidence="2" id="KW-1185">Reference proteome</keyword>
<evidence type="ECO:0000313" key="2">
    <source>
        <dbReference type="Proteomes" id="UP000594638"/>
    </source>
</evidence>
<dbReference type="Gramene" id="OE9A067274T1">
    <property type="protein sequence ID" value="OE9A067274C1"/>
    <property type="gene ID" value="OE9A067274"/>
</dbReference>
<proteinExistence type="predicted"/>
<accession>A0A8S0R620</accession>
<sequence>VLVDNFKITIKELNSYGDLVEEGPLLPEFQGLALDVVLNQHLGKYLLSNSRSIVPSEAICKFDSKGM</sequence>
<evidence type="ECO:0000313" key="1">
    <source>
        <dbReference type="EMBL" id="CAA2974183.1"/>
    </source>
</evidence>
<feature type="non-terminal residue" evidence="1">
    <location>
        <position position="1"/>
    </location>
</feature>
<protein>
    <submittedName>
        <fullName evidence="1">Uncharacterized protein</fullName>
    </submittedName>
</protein>
<reference evidence="1 2" key="1">
    <citation type="submission" date="2019-12" db="EMBL/GenBank/DDBJ databases">
        <authorList>
            <person name="Alioto T."/>
            <person name="Alioto T."/>
            <person name="Gomez Garrido J."/>
        </authorList>
    </citation>
    <scope>NUCLEOTIDE SEQUENCE [LARGE SCALE GENOMIC DNA]</scope>
</reference>
<gene>
    <name evidence="1" type="ORF">OLEA9_A067274</name>
</gene>
<dbReference type="Proteomes" id="UP000594638">
    <property type="component" value="Unassembled WGS sequence"/>
</dbReference>
<dbReference type="AlphaFoldDB" id="A0A8S0R620"/>
<dbReference type="EMBL" id="CACTIH010002153">
    <property type="protein sequence ID" value="CAA2974183.1"/>
    <property type="molecule type" value="Genomic_DNA"/>
</dbReference>
<comment type="caution">
    <text evidence="1">The sequence shown here is derived from an EMBL/GenBank/DDBJ whole genome shotgun (WGS) entry which is preliminary data.</text>
</comment>
<name>A0A8S0R620_OLEEU</name>